<reference evidence="12 13" key="1">
    <citation type="submission" date="2019-07" db="EMBL/GenBank/DDBJ databases">
        <title>Genome sequence of Acholeplasma laidlawii strain with increased resistance to erythromycin.</title>
        <authorList>
            <person name="Medvedeva E.S."/>
            <person name="Baranova N.B."/>
            <person name="Siniagina M.N."/>
            <person name="Mouzykantov A."/>
            <person name="Chernova O.A."/>
            <person name="Chernov V.M."/>
        </authorList>
    </citation>
    <scope>NUCLEOTIDE SEQUENCE [LARGE SCALE GENOMIC DNA]</scope>
    <source>
        <strain evidence="12 13">PG8REry</strain>
    </source>
</reference>
<dbReference type="GO" id="GO:0000287">
    <property type="term" value="F:magnesium ion binding"/>
    <property type="evidence" value="ECO:0007669"/>
    <property type="project" value="InterPro"/>
</dbReference>
<dbReference type="InterPro" id="IPR036900">
    <property type="entry name" value="A-D-PHexomutase_C_sf"/>
</dbReference>
<dbReference type="Pfam" id="PF02878">
    <property type="entry name" value="PGM_PMM_I"/>
    <property type="match status" value="1"/>
</dbReference>
<dbReference type="SUPFAM" id="SSF53738">
    <property type="entry name" value="Phosphoglucomutase, first 3 domains"/>
    <property type="match status" value="2"/>
</dbReference>
<dbReference type="InterPro" id="IPR005845">
    <property type="entry name" value="A-D-PHexomutase_a/b/a-II"/>
</dbReference>
<keyword evidence="4 7" id="KW-0479">Metal-binding</keyword>
<evidence type="ECO:0000256" key="7">
    <source>
        <dbReference type="RuleBase" id="RU004326"/>
    </source>
</evidence>
<keyword evidence="6" id="KW-0413">Isomerase</keyword>
<evidence type="ECO:0000256" key="3">
    <source>
        <dbReference type="ARBA" id="ARBA00022553"/>
    </source>
</evidence>
<dbReference type="Pfam" id="PF02880">
    <property type="entry name" value="PGM_PMM_III"/>
    <property type="match status" value="1"/>
</dbReference>
<dbReference type="GO" id="GO:0005975">
    <property type="term" value="P:carbohydrate metabolic process"/>
    <property type="evidence" value="ECO:0007669"/>
    <property type="project" value="InterPro"/>
</dbReference>
<proteinExistence type="inferred from homology"/>
<dbReference type="Proteomes" id="UP000315938">
    <property type="component" value="Unassembled WGS sequence"/>
</dbReference>
<organism evidence="12 13">
    <name type="scientific">Acholeplasma laidlawii</name>
    <dbReference type="NCBI Taxonomy" id="2148"/>
    <lineage>
        <taxon>Bacteria</taxon>
        <taxon>Bacillati</taxon>
        <taxon>Mycoplasmatota</taxon>
        <taxon>Mollicutes</taxon>
        <taxon>Acholeplasmatales</taxon>
        <taxon>Acholeplasmataceae</taxon>
        <taxon>Acholeplasma</taxon>
    </lineage>
</organism>
<feature type="domain" description="Alpha-D-phosphohexomutase C-terminal" evidence="8">
    <location>
        <begin position="397"/>
        <end position="448"/>
    </location>
</feature>
<dbReference type="Pfam" id="PF02879">
    <property type="entry name" value="PGM_PMM_II"/>
    <property type="match status" value="1"/>
</dbReference>
<comment type="similarity">
    <text evidence="2 7">Belongs to the phosphohexose mutase family.</text>
</comment>
<feature type="domain" description="Alpha-D-phosphohexomutase alpha/beta/alpha" evidence="11">
    <location>
        <begin position="256"/>
        <end position="363"/>
    </location>
</feature>
<evidence type="ECO:0000256" key="6">
    <source>
        <dbReference type="ARBA" id="ARBA00023235"/>
    </source>
</evidence>
<feature type="domain" description="Alpha-D-phosphohexomutase alpha/beta/alpha" evidence="9">
    <location>
        <begin position="3"/>
        <end position="132"/>
    </location>
</feature>
<dbReference type="Gene3D" id="3.40.120.10">
    <property type="entry name" value="Alpha-D-Glucose-1,6-Bisphosphate, subunit A, domain 3"/>
    <property type="match status" value="3"/>
</dbReference>
<evidence type="ECO:0000256" key="5">
    <source>
        <dbReference type="ARBA" id="ARBA00022842"/>
    </source>
</evidence>
<comment type="caution">
    <text evidence="12">The sequence shown here is derived from an EMBL/GenBank/DDBJ whole genome shotgun (WGS) entry which is preliminary data.</text>
</comment>
<dbReference type="EMBL" id="VKID01000001">
    <property type="protein sequence ID" value="TRX99512.1"/>
    <property type="molecule type" value="Genomic_DNA"/>
</dbReference>
<evidence type="ECO:0000259" key="8">
    <source>
        <dbReference type="Pfam" id="PF00408"/>
    </source>
</evidence>
<dbReference type="InterPro" id="IPR005843">
    <property type="entry name" value="A-D-PHexomutase_C"/>
</dbReference>
<evidence type="ECO:0000256" key="1">
    <source>
        <dbReference type="ARBA" id="ARBA00001946"/>
    </source>
</evidence>
<dbReference type="PROSITE" id="PS00710">
    <property type="entry name" value="PGM_PMM"/>
    <property type="match status" value="1"/>
</dbReference>
<feature type="domain" description="Alpha-D-phosphohexomutase alpha/beta/alpha" evidence="10">
    <location>
        <begin position="152"/>
        <end position="251"/>
    </location>
</feature>
<gene>
    <name evidence="12" type="ORF">FNV44_00290</name>
</gene>
<accession>A0A553IH35</accession>
<dbReference type="GO" id="GO:0008973">
    <property type="term" value="F:phosphopentomutase activity"/>
    <property type="evidence" value="ECO:0007669"/>
    <property type="project" value="TreeGrafter"/>
</dbReference>
<dbReference type="RefSeq" id="WP_064212055.1">
    <property type="nucleotide sequence ID" value="NZ_JACAOE010000001.1"/>
</dbReference>
<evidence type="ECO:0000256" key="4">
    <source>
        <dbReference type="ARBA" id="ARBA00022723"/>
    </source>
</evidence>
<dbReference type="GO" id="GO:0006166">
    <property type="term" value="P:purine ribonucleoside salvage"/>
    <property type="evidence" value="ECO:0007669"/>
    <property type="project" value="TreeGrafter"/>
</dbReference>
<evidence type="ECO:0000313" key="13">
    <source>
        <dbReference type="Proteomes" id="UP000315938"/>
    </source>
</evidence>
<dbReference type="Pfam" id="PF00408">
    <property type="entry name" value="PGM_PMM_IV"/>
    <property type="match status" value="1"/>
</dbReference>
<dbReference type="Gene3D" id="3.30.310.50">
    <property type="entry name" value="Alpha-D-phosphohexomutase, C-terminal domain"/>
    <property type="match status" value="1"/>
</dbReference>
<evidence type="ECO:0000259" key="10">
    <source>
        <dbReference type="Pfam" id="PF02879"/>
    </source>
</evidence>
<dbReference type="InterPro" id="IPR005846">
    <property type="entry name" value="A-D-PHexomutase_a/b/a-III"/>
</dbReference>
<evidence type="ECO:0000256" key="2">
    <source>
        <dbReference type="ARBA" id="ARBA00010231"/>
    </source>
</evidence>
<dbReference type="PANTHER" id="PTHR45745:SF1">
    <property type="entry name" value="PHOSPHOGLUCOMUTASE 2B-RELATED"/>
    <property type="match status" value="1"/>
</dbReference>
<dbReference type="InterPro" id="IPR016066">
    <property type="entry name" value="A-D-PHexomutase_CS"/>
</dbReference>
<protein>
    <submittedName>
        <fullName evidence="12">Uncharacterized protein</fullName>
    </submittedName>
</protein>
<name>A0A553IH35_ACHLA</name>
<dbReference type="InterPro" id="IPR005844">
    <property type="entry name" value="A-D-PHexomutase_a/b/a-I"/>
</dbReference>
<dbReference type="InterPro" id="IPR016055">
    <property type="entry name" value="A-D-PHexomutase_a/b/a-I/II/III"/>
</dbReference>
<comment type="cofactor">
    <cofactor evidence="1">
        <name>Mg(2+)</name>
        <dbReference type="ChEBI" id="CHEBI:18420"/>
    </cofactor>
</comment>
<sequence length="457" mass="52202">MIRFTTGGFRGIIGKDFIPENIVKIATGIYKYIKEKQYKKEVSLSYDFRAYSEETANLIAEVLSAAGIKVYLSDDATPTPVAMYMARYLNISIGMMITASHNPYNYNGVKLFEHGVDASEEATNHLEKLINEPGSLNKRDIKEVVKIDFLSPYFNFVKKFIDIKPNAENKILVDFIHGTGVKTIPYFKRYYNLVNLEFLRGDQTPNFNYILPNPLEEVIGVNRELQKEKGYELIMGLDSDADRLGMIDEHGNFVDNNEILAVIYYYLVKHRHLSGDIVKNIATSNLIDALAKKLKFKAHTVDVGFKNISAGMMQHDALIGGESSGGLTIRDYVKGKDSTLSELLMIEIVTKLAKPLSQIVAEVREFANFYRYTKEAEMVFDDREKLIDFLNKKTNLPFEFKQVIQYKSNYKYVLENDEWILLRFSGTEPLLRIFVETNDVSKSESIIESLKNILKGI</sequence>
<keyword evidence="5 7" id="KW-0460">Magnesium</keyword>
<dbReference type="PANTHER" id="PTHR45745">
    <property type="entry name" value="PHOSPHOMANNOMUTASE 45A"/>
    <property type="match status" value="1"/>
</dbReference>
<dbReference type="SUPFAM" id="SSF55957">
    <property type="entry name" value="Phosphoglucomutase, C-terminal domain"/>
    <property type="match status" value="1"/>
</dbReference>
<keyword evidence="3" id="KW-0597">Phosphoprotein</keyword>
<evidence type="ECO:0000259" key="11">
    <source>
        <dbReference type="Pfam" id="PF02880"/>
    </source>
</evidence>
<evidence type="ECO:0000313" key="12">
    <source>
        <dbReference type="EMBL" id="TRX99512.1"/>
    </source>
</evidence>
<evidence type="ECO:0000259" key="9">
    <source>
        <dbReference type="Pfam" id="PF02878"/>
    </source>
</evidence>
<dbReference type="AlphaFoldDB" id="A0A553IH35"/>